<dbReference type="OrthoDB" id="9769912at2"/>
<dbReference type="InParanoid" id="A0A7L4YRJ2"/>
<dbReference type="GO" id="GO:0009088">
    <property type="term" value="P:threonine biosynthetic process"/>
    <property type="evidence" value="ECO:0007669"/>
    <property type="project" value="UniProtKB-UniRule"/>
</dbReference>
<keyword evidence="17" id="KW-1185">Reference proteome</keyword>
<reference evidence="16 17" key="1">
    <citation type="journal article" date="2018" name="Int. J. Syst. Evol. Microbiol.">
        <title>Epidermidibacterium keratini gen. nov., sp. nov., a member of the family Sporichthyaceae, isolated from keratin epidermis.</title>
        <authorList>
            <person name="Lee D.G."/>
            <person name="Trujillo M.E."/>
            <person name="Kang S."/>
            <person name="Nam J.J."/>
            <person name="Kim Y.J."/>
        </authorList>
    </citation>
    <scope>NUCLEOTIDE SEQUENCE [LARGE SCALE GENOMIC DNA]</scope>
    <source>
        <strain evidence="16 17">EPI-7</strain>
    </source>
</reference>
<evidence type="ECO:0000256" key="1">
    <source>
        <dbReference type="ARBA" id="ARBA00005015"/>
    </source>
</evidence>
<dbReference type="SUPFAM" id="SSF55060">
    <property type="entry name" value="GHMP Kinase, C-terminal domain"/>
    <property type="match status" value="1"/>
</dbReference>
<dbReference type="GO" id="GO:0004413">
    <property type="term" value="F:homoserine kinase activity"/>
    <property type="evidence" value="ECO:0007669"/>
    <property type="project" value="UniProtKB-UniRule"/>
</dbReference>
<dbReference type="Gene3D" id="3.30.230.10">
    <property type="match status" value="1"/>
</dbReference>
<comment type="pathway">
    <text evidence="1 13">Amino-acid biosynthesis; L-threonine biosynthesis; L-threonine from L-aspartate: step 4/5.</text>
</comment>
<keyword evidence="10 13" id="KW-0067">ATP-binding</keyword>
<feature type="domain" description="GHMP kinase N-terminal" evidence="14">
    <location>
        <begin position="70"/>
        <end position="154"/>
    </location>
</feature>
<keyword evidence="13" id="KW-0963">Cytoplasm</keyword>
<dbReference type="PIRSF" id="PIRSF000676">
    <property type="entry name" value="Homoser_kin"/>
    <property type="match status" value="1"/>
</dbReference>
<dbReference type="InterPro" id="IPR014721">
    <property type="entry name" value="Ribsml_uS5_D2-typ_fold_subgr"/>
</dbReference>
<comment type="catalytic activity">
    <reaction evidence="11 13">
        <text>L-homoserine + ATP = O-phospho-L-homoserine + ADP + H(+)</text>
        <dbReference type="Rhea" id="RHEA:13985"/>
        <dbReference type="ChEBI" id="CHEBI:15378"/>
        <dbReference type="ChEBI" id="CHEBI:30616"/>
        <dbReference type="ChEBI" id="CHEBI:57476"/>
        <dbReference type="ChEBI" id="CHEBI:57590"/>
        <dbReference type="ChEBI" id="CHEBI:456216"/>
        <dbReference type="EC" id="2.7.1.39"/>
    </reaction>
</comment>
<dbReference type="Proteomes" id="UP000463857">
    <property type="component" value="Chromosome"/>
</dbReference>
<keyword evidence="5 13" id="KW-0028">Amino-acid biosynthesis</keyword>
<name>A0A7L4YRJ2_9ACTN</name>
<evidence type="ECO:0000256" key="9">
    <source>
        <dbReference type="ARBA" id="ARBA00022777"/>
    </source>
</evidence>
<comment type="subcellular location">
    <subcellularLocation>
        <location evidence="13">Cytoplasm</location>
    </subcellularLocation>
</comment>
<dbReference type="GO" id="GO:0005737">
    <property type="term" value="C:cytoplasm"/>
    <property type="evidence" value="ECO:0007669"/>
    <property type="project" value="UniProtKB-SubCell"/>
</dbReference>
<gene>
    <name evidence="13 16" type="primary">thrB</name>
    <name evidence="16" type="ORF">EK0264_16290</name>
</gene>
<evidence type="ECO:0000256" key="8">
    <source>
        <dbReference type="ARBA" id="ARBA00022741"/>
    </source>
</evidence>
<feature type="domain" description="GHMP kinase C-terminal" evidence="15">
    <location>
        <begin position="232"/>
        <end position="285"/>
    </location>
</feature>
<accession>A0A7L4YRJ2</accession>
<evidence type="ECO:0000256" key="3">
    <source>
        <dbReference type="ARBA" id="ARBA00012078"/>
    </source>
</evidence>
<dbReference type="HAMAP" id="MF_00384">
    <property type="entry name" value="Homoser_kinase"/>
    <property type="match status" value="1"/>
</dbReference>
<keyword evidence="7 13" id="KW-0791">Threonine biosynthesis</keyword>
<evidence type="ECO:0000313" key="17">
    <source>
        <dbReference type="Proteomes" id="UP000463857"/>
    </source>
</evidence>
<evidence type="ECO:0000256" key="2">
    <source>
        <dbReference type="ARBA" id="ARBA00007370"/>
    </source>
</evidence>
<feature type="binding site" evidence="13">
    <location>
        <begin position="98"/>
        <end position="108"/>
    </location>
    <ligand>
        <name>ATP</name>
        <dbReference type="ChEBI" id="CHEBI:30616"/>
    </ligand>
</feature>
<dbReference type="RefSeq" id="WP_159546827.1">
    <property type="nucleotide sequence ID" value="NZ_CP047156.1"/>
</dbReference>
<comment type="similarity">
    <text evidence="2 13">Belongs to the GHMP kinase family. Homoserine kinase subfamily.</text>
</comment>
<proteinExistence type="inferred from homology"/>
<keyword evidence="8 13" id="KW-0547">Nucleotide-binding</keyword>
<dbReference type="Pfam" id="PF08544">
    <property type="entry name" value="GHMP_kinases_C"/>
    <property type="match status" value="1"/>
</dbReference>
<dbReference type="UniPathway" id="UPA00050">
    <property type="reaction ID" value="UER00064"/>
</dbReference>
<evidence type="ECO:0000256" key="12">
    <source>
        <dbReference type="ARBA" id="ARBA00049954"/>
    </source>
</evidence>
<evidence type="ECO:0000256" key="5">
    <source>
        <dbReference type="ARBA" id="ARBA00022605"/>
    </source>
</evidence>
<comment type="function">
    <text evidence="12 13">Catalyzes the ATP-dependent phosphorylation of L-homoserine to L-homoserine phosphate.</text>
</comment>
<dbReference type="Pfam" id="PF00288">
    <property type="entry name" value="GHMP_kinases_N"/>
    <property type="match status" value="1"/>
</dbReference>
<organism evidence="16 17">
    <name type="scientific">Epidermidibacterium keratini</name>
    <dbReference type="NCBI Taxonomy" id="1891644"/>
    <lineage>
        <taxon>Bacteria</taxon>
        <taxon>Bacillati</taxon>
        <taxon>Actinomycetota</taxon>
        <taxon>Actinomycetes</taxon>
        <taxon>Sporichthyales</taxon>
        <taxon>Sporichthyaceae</taxon>
        <taxon>Epidermidibacterium</taxon>
    </lineage>
</organism>
<dbReference type="PROSITE" id="PS00627">
    <property type="entry name" value="GHMP_KINASES_ATP"/>
    <property type="match status" value="1"/>
</dbReference>
<evidence type="ECO:0000259" key="14">
    <source>
        <dbReference type="Pfam" id="PF00288"/>
    </source>
</evidence>
<dbReference type="InterPro" id="IPR000870">
    <property type="entry name" value="Homoserine_kinase"/>
</dbReference>
<evidence type="ECO:0000256" key="11">
    <source>
        <dbReference type="ARBA" id="ARBA00049375"/>
    </source>
</evidence>
<dbReference type="AlphaFoldDB" id="A0A7L4YRJ2"/>
<dbReference type="GO" id="GO:0005524">
    <property type="term" value="F:ATP binding"/>
    <property type="evidence" value="ECO:0007669"/>
    <property type="project" value="UniProtKB-UniRule"/>
</dbReference>
<evidence type="ECO:0000256" key="10">
    <source>
        <dbReference type="ARBA" id="ARBA00022840"/>
    </source>
</evidence>
<dbReference type="FunCoup" id="A0A7L4YRJ2">
    <property type="interactions" value="272"/>
</dbReference>
<evidence type="ECO:0000313" key="16">
    <source>
        <dbReference type="EMBL" id="QHC01692.1"/>
    </source>
</evidence>
<dbReference type="NCBIfam" id="TIGR00191">
    <property type="entry name" value="thrB"/>
    <property type="match status" value="1"/>
</dbReference>
<evidence type="ECO:0000256" key="13">
    <source>
        <dbReference type="HAMAP-Rule" id="MF_00384"/>
    </source>
</evidence>
<dbReference type="SUPFAM" id="SSF54211">
    <property type="entry name" value="Ribosomal protein S5 domain 2-like"/>
    <property type="match status" value="1"/>
</dbReference>
<keyword evidence="6 13" id="KW-0808">Transferase</keyword>
<dbReference type="EC" id="2.7.1.39" evidence="3 13"/>
<dbReference type="Gene3D" id="3.30.70.890">
    <property type="entry name" value="GHMP kinase, C-terminal domain"/>
    <property type="match status" value="1"/>
</dbReference>
<sequence length="325" mass="34530">MTVEQGRMPITVHAEIPATTANLGPGFDCMGLALGIYDSVSLSDRPDGDTDAVEITGAGADTLPRDRTHLVLGTLRDFFEAQGFEIGPLVLRSHNRIPQGQGLGSSASAITAALVLGKEFARRHGHDVSDVDLFQIGSDIDGHPDNVGPCIFGGMTVSWDEGGCWERAHLVPHPSIRATLAIPHAVLSTKVARGLIPDVVPHHDAVRNSARAALAIHAFTTEPALLLPATRDFLHQDYRASAYPQSYRLVQRLRERGIAAAISGAGPAVIVFTTDDPSEAITDAAADDREFFDITAAAIDTTGAQIVAKETSDTPNGNNRAPLER</sequence>
<dbReference type="InterPro" id="IPR013750">
    <property type="entry name" value="GHMP_kinase_C_dom"/>
</dbReference>
<protein>
    <recommendedName>
        <fullName evidence="4 13">Homoserine kinase</fullName>
        <shortName evidence="13">HK</shortName>
        <shortName evidence="13">HSK</shortName>
        <ecNumber evidence="3 13">2.7.1.39</ecNumber>
    </recommendedName>
</protein>
<dbReference type="PRINTS" id="PR00958">
    <property type="entry name" value="HOMSERKINASE"/>
</dbReference>
<evidence type="ECO:0000259" key="15">
    <source>
        <dbReference type="Pfam" id="PF08544"/>
    </source>
</evidence>
<dbReference type="InterPro" id="IPR036554">
    <property type="entry name" value="GHMP_kinase_C_sf"/>
</dbReference>
<dbReference type="PANTHER" id="PTHR20861:SF1">
    <property type="entry name" value="HOMOSERINE KINASE"/>
    <property type="match status" value="1"/>
</dbReference>
<evidence type="ECO:0000256" key="7">
    <source>
        <dbReference type="ARBA" id="ARBA00022697"/>
    </source>
</evidence>
<dbReference type="KEGG" id="eke:EK0264_16290"/>
<dbReference type="InterPro" id="IPR020568">
    <property type="entry name" value="Ribosomal_Su5_D2-typ_SF"/>
</dbReference>
<evidence type="ECO:0000256" key="6">
    <source>
        <dbReference type="ARBA" id="ARBA00022679"/>
    </source>
</evidence>
<keyword evidence="9 13" id="KW-0418">Kinase</keyword>
<dbReference type="InterPro" id="IPR006203">
    <property type="entry name" value="GHMP_knse_ATP-bd_CS"/>
</dbReference>
<evidence type="ECO:0000256" key="4">
    <source>
        <dbReference type="ARBA" id="ARBA00017858"/>
    </source>
</evidence>
<dbReference type="PANTHER" id="PTHR20861">
    <property type="entry name" value="HOMOSERINE/4-DIPHOSPHOCYTIDYL-2-C-METHYL-D-ERYTHRITOL KINASE"/>
    <property type="match status" value="1"/>
</dbReference>
<dbReference type="EMBL" id="CP047156">
    <property type="protein sequence ID" value="QHC01692.1"/>
    <property type="molecule type" value="Genomic_DNA"/>
</dbReference>
<dbReference type="InterPro" id="IPR006204">
    <property type="entry name" value="GHMP_kinase_N_dom"/>
</dbReference>